<comment type="caution">
    <text evidence="4">The sequence shown here is derived from an EMBL/GenBank/DDBJ whole genome shotgun (WGS) entry which is preliminary data.</text>
</comment>
<dbReference type="STRING" id="497964.CfE428DRAFT_3195"/>
<dbReference type="Pfam" id="PF06283">
    <property type="entry name" value="ThuA"/>
    <property type="match status" value="1"/>
</dbReference>
<dbReference type="InterPro" id="IPR013428">
    <property type="entry name" value="Membrane-bound_put_N"/>
</dbReference>
<protein>
    <submittedName>
        <fullName evidence="4">Uncharacterized protein</fullName>
    </submittedName>
</protein>
<organism evidence="4 5">
    <name type="scientific">Chthoniobacter flavus Ellin428</name>
    <dbReference type="NCBI Taxonomy" id="497964"/>
    <lineage>
        <taxon>Bacteria</taxon>
        <taxon>Pseudomonadati</taxon>
        <taxon>Verrucomicrobiota</taxon>
        <taxon>Spartobacteria</taxon>
        <taxon>Chthoniobacterales</taxon>
        <taxon>Chthoniobacteraceae</taxon>
        <taxon>Chthoniobacter</taxon>
    </lineage>
</organism>
<evidence type="ECO:0000256" key="1">
    <source>
        <dbReference type="SAM" id="MobiDB-lite"/>
    </source>
</evidence>
<dbReference type="AlphaFoldDB" id="B4D228"/>
<dbReference type="eggNOG" id="COG2133">
    <property type="taxonomic scope" value="Bacteria"/>
</dbReference>
<dbReference type="InterPro" id="IPR011042">
    <property type="entry name" value="6-blade_b-propeller_TolB-like"/>
</dbReference>
<dbReference type="InterPro" id="IPR029062">
    <property type="entry name" value="Class_I_gatase-like"/>
</dbReference>
<dbReference type="PANTHER" id="PTHR33546:SF1">
    <property type="entry name" value="LARGE, MULTIFUNCTIONAL SECRETED PROTEIN"/>
    <property type="match status" value="1"/>
</dbReference>
<dbReference type="InterPro" id="IPR029010">
    <property type="entry name" value="ThuA-like"/>
</dbReference>
<dbReference type="Gene3D" id="2.120.10.30">
    <property type="entry name" value="TolB, C-terminal domain"/>
    <property type="match status" value="1"/>
</dbReference>
<dbReference type="EMBL" id="ABVL01000008">
    <property type="protein sequence ID" value="EDY19510.1"/>
    <property type="molecule type" value="Genomic_DNA"/>
</dbReference>
<dbReference type="PANTHER" id="PTHR33546">
    <property type="entry name" value="LARGE, MULTIFUNCTIONAL SECRETED PROTEIN-RELATED"/>
    <property type="match status" value="1"/>
</dbReference>
<dbReference type="InterPro" id="IPR055557">
    <property type="entry name" value="DUF7133"/>
</dbReference>
<evidence type="ECO:0000259" key="2">
    <source>
        <dbReference type="Pfam" id="PF06283"/>
    </source>
</evidence>
<evidence type="ECO:0000313" key="5">
    <source>
        <dbReference type="Proteomes" id="UP000005824"/>
    </source>
</evidence>
<dbReference type="Pfam" id="PF23500">
    <property type="entry name" value="DUF7133"/>
    <property type="match status" value="1"/>
</dbReference>
<evidence type="ECO:0000259" key="3">
    <source>
        <dbReference type="Pfam" id="PF23500"/>
    </source>
</evidence>
<dbReference type="InterPro" id="IPR011041">
    <property type="entry name" value="Quinoprot_gluc/sorb_DH_b-prop"/>
</dbReference>
<dbReference type="Proteomes" id="UP000005824">
    <property type="component" value="Unassembled WGS sequence"/>
</dbReference>
<accession>B4D228</accession>
<dbReference type="InParanoid" id="B4D228"/>
<sequence precursor="true">MASYVPLRIPSIRSMLPFPTMNRLLSLLGVFFVFLFTAQAEPLHVFIRGGVKTHGPNAHEHERFLHDWTKLLTERGMEVDGAMQFPTAEQLEKADVMVMYAQDAGNITPEQRPILETFIQRGGGLVIIHTASVATKPETSAYWKSIIGGSWVQGKTKWKEGPMNLYYVENERIGGGHPITKGAANFRLDDEIYYDMDISPDVRVLATAYTPKVKDGKKEAPGGKANVYDIQPQMWVYERTAEGGTKPYRAFVSIPGHLYSTFELPQYRAILMRGISWAAHHENLDEYCKPEELASLTYPPGGPSHPAQERAQLEVHPDFNMTLVASEPLINKPICLNWDPAGRLWIAESPEYPNGKRGMRPDYRNQEWKDHGGLDPDPGKQVREGHDKISILTSSKGDGVMDKKEVFYEGLDLVTSFVFYQDGVIVTQAPDILFIHDPGPDGKARKVEKLYTGLGIHDTHAVINNARWGWDGWIYCTHGYSSSEHVTNGDGSKDFGVIGSGVVRFKPDGSKIEQYSSKGGNTWGLQITADNRVMWTQPTSGQLLMQTILPENILARGKIGNTNSYNVVINSDKVYPAMSWDQLPYVQIDWVGSFTAAAGCAIYDGGAWPTLWNGSYFCTEPTVNIVHQRFLDPKGSSYTWHKQPRPRGNGIRAQQGHVVPSDRSAHRPGWCALRSRLLQPGGDSQRHARPRSQ</sequence>
<feature type="domain" description="ThuA-like" evidence="2">
    <location>
        <begin position="67"/>
        <end position="278"/>
    </location>
</feature>
<proteinExistence type="predicted"/>
<dbReference type="Gene3D" id="3.40.50.880">
    <property type="match status" value="1"/>
</dbReference>
<feature type="region of interest" description="Disordered" evidence="1">
    <location>
        <begin position="637"/>
        <end position="667"/>
    </location>
</feature>
<dbReference type="eggNOG" id="COG3828">
    <property type="taxonomic scope" value="Bacteria"/>
</dbReference>
<reference evidence="4 5" key="1">
    <citation type="journal article" date="2011" name="J. Bacteriol.">
        <title>Genome sequence of Chthoniobacter flavus Ellin428, an aerobic heterotrophic soil bacterium.</title>
        <authorList>
            <person name="Kant R."/>
            <person name="van Passel M.W."/>
            <person name="Palva A."/>
            <person name="Lucas S."/>
            <person name="Lapidus A."/>
            <person name="Glavina Del Rio T."/>
            <person name="Dalin E."/>
            <person name="Tice H."/>
            <person name="Bruce D."/>
            <person name="Goodwin L."/>
            <person name="Pitluck S."/>
            <person name="Larimer F.W."/>
            <person name="Land M.L."/>
            <person name="Hauser L."/>
            <person name="Sangwan P."/>
            <person name="de Vos W.M."/>
            <person name="Janssen P.H."/>
            <person name="Smidt H."/>
        </authorList>
    </citation>
    <scope>NUCLEOTIDE SEQUENCE [LARGE SCALE GENOMIC DNA]</scope>
    <source>
        <strain evidence="4 5">Ellin428</strain>
    </source>
</reference>
<dbReference type="SUPFAM" id="SSF50952">
    <property type="entry name" value="Soluble quinoprotein glucose dehydrogenase"/>
    <property type="match status" value="1"/>
</dbReference>
<keyword evidence="5" id="KW-1185">Reference proteome</keyword>
<name>B4D228_9BACT</name>
<feature type="domain" description="DUF7133" evidence="3">
    <location>
        <begin position="306"/>
        <end position="642"/>
    </location>
</feature>
<gene>
    <name evidence="4" type="ORF">CfE428DRAFT_3195</name>
</gene>
<dbReference type="SUPFAM" id="SSF52317">
    <property type="entry name" value="Class I glutamine amidotransferase-like"/>
    <property type="match status" value="1"/>
</dbReference>
<evidence type="ECO:0000313" key="4">
    <source>
        <dbReference type="EMBL" id="EDY19510.1"/>
    </source>
</evidence>
<dbReference type="NCBIfam" id="TIGR02604">
    <property type="entry name" value="Piru_Ver_Nterm"/>
    <property type="match status" value="1"/>
</dbReference>